<evidence type="ECO:0000256" key="2">
    <source>
        <dbReference type="ARBA" id="ARBA00012438"/>
    </source>
</evidence>
<dbReference type="InterPro" id="IPR003594">
    <property type="entry name" value="HATPase_dom"/>
</dbReference>
<dbReference type="RefSeq" id="WP_093411291.1">
    <property type="nucleotide sequence ID" value="NZ_FOVL01000027.1"/>
</dbReference>
<dbReference type="InterPro" id="IPR035965">
    <property type="entry name" value="PAS-like_dom_sf"/>
</dbReference>
<dbReference type="InterPro" id="IPR013655">
    <property type="entry name" value="PAS_fold_3"/>
</dbReference>
<sequence>MKNKINTISDSDKLLLNIEKQFNLEPFFESSTDFLCIAGYDGFFRRVNPAFIKLMGYTREELFASPISHFVHPQDKQSTAETRALILKGTPLLHFQNRYITKNREIVWLTWTSIPEPSLNLIYAIAKNITHIKKLEEERNSLLATLTKVNAEFKQLTYTTSHDLRSPVNNLLSILSLLDISKIQDEETLLYIEMIETSAFQLKNTLNKHIDILNEEDKLNVKCEKVNLKDTLDNTLEPLRTLIEDSKAVFNIDFSEVPDINFNTFYLHSIFLNLISNSIKYSRPGITPEITISSKKDDTSTRIIFSDNGLGFDMEKVEGKIFGLHQSFHDHQDSKGIGLYLVNNYMNSLGGSIRLESKVNVGTSFILKFRS</sequence>
<evidence type="ECO:0000256" key="3">
    <source>
        <dbReference type="ARBA" id="ARBA00022553"/>
    </source>
</evidence>
<dbReference type="InterPro" id="IPR052162">
    <property type="entry name" value="Sensor_kinase/Photoreceptor"/>
</dbReference>
<dbReference type="PROSITE" id="PS50109">
    <property type="entry name" value="HIS_KIN"/>
    <property type="match status" value="1"/>
</dbReference>
<evidence type="ECO:0000313" key="8">
    <source>
        <dbReference type="EMBL" id="SFN92590.1"/>
    </source>
</evidence>
<keyword evidence="4" id="KW-0808">Transferase</keyword>
<dbReference type="Pfam" id="PF02518">
    <property type="entry name" value="HATPase_c"/>
    <property type="match status" value="1"/>
</dbReference>
<dbReference type="Gene3D" id="3.30.565.10">
    <property type="entry name" value="Histidine kinase-like ATPase, C-terminal domain"/>
    <property type="match status" value="1"/>
</dbReference>
<dbReference type="SUPFAM" id="SSF47384">
    <property type="entry name" value="Homodimeric domain of signal transducing histidine kinase"/>
    <property type="match status" value="1"/>
</dbReference>
<dbReference type="GO" id="GO:0000155">
    <property type="term" value="F:phosphorelay sensor kinase activity"/>
    <property type="evidence" value="ECO:0007669"/>
    <property type="project" value="InterPro"/>
</dbReference>
<dbReference type="SMART" id="SM00091">
    <property type="entry name" value="PAS"/>
    <property type="match status" value="1"/>
</dbReference>
<dbReference type="PROSITE" id="PS50112">
    <property type="entry name" value="PAS"/>
    <property type="match status" value="1"/>
</dbReference>
<organism evidence="8 9">
    <name type="scientific">Salegentibacter flavus</name>
    <dbReference type="NCBI Taxonomy" id="287099"/>
    <lineage>
        <taxon>Bacteria</taxon>
        <taxon>Pseudomonadati</taxon>
        <taxon>Bacteroidota</taxon>
        <taxon>Flavobacteriia</taxon>
        <taxon>Flavobacteriales</taxon>
        <taxon>Flavobacteriaceae</taxon>
        <taxon>Salegentibacter</taxon>
    </lineage>
</organism>
<dbReference type="InterPro" id="IPR000014">
    <property type="entry name" value="PAS"/>
</dbReference>
<dbReference type="SUPFAM" id="SSF55785">
    <property type="entry name" value="PYP-like sensor domain (PAS domain)"/>
    <property type="match status" value="1"/>
</dbReference>
<feature type="domain" description="PAS" evidence="7">
    <location>
        <begin position="20"/>
        <end position="90"/>
    </location>
</feature>
<dbReference type="NCBIfam" id="TIGR00229">
    <property type="entry name" value="sensory_box"/>
    <property type="match status" value="1"/>
</dbReference>
<keyword evidence="5" id="KW-0418">Kinase</keyword>
<dbReference type="Proteomes" id="UP000199153">
    <property type="component" value="Unassembled WGS sequence"/>
</dbReference>
<name>A0A1I5D018_9FLAO</name>
<dbReference type="EMBL" id="FOVL01000027">
    <property type="protein sequence ID" value="SFN92590.1"/>
    <property type="molecule type" value="Genomic_DNA"/>
</dbReference>
<evidence type="ECO:0000313" key="9">
    <source>
        <dbReference type="Proteomes" id="UP000199153"/>
    </source>
</evidence>
<evidence type="ECO:0000256" key="4">
    <source>
        <dbReference type="ARBA" id="ARBA00022679"/>
    </source>
</evidence>
<dbReference type="CDD" id="cd00130">
    <property type="entry name" value="PAS"/>
    <property type="match status" value="1"/>
</dbReference>
<evidence type="ECO:0000256" key="5">
    <source>
        <dbReference type="ARBA" id="ARBA00022777"/>
    </source>
</evidence>
<dbReference type="AlphaFoldDB" id="A0A1I5D018"/>
<reference evidence="8 9" key="1">
    <citation type="submission" date="2016-10" db="EMBL/GenBank/DDBJ databases">
        <authorList>
            <person name="de Groot N.N."/>
        </authorList>
    </citation>
    <scope>NUCLEOTIDE SEQUENCE [LARGE SCALE GENOMIC DNA]</scope>
    <source>
        <strain evidence="8 9">DSM 17794</strain>
    </source>
</reference>
<accession>A0A1I5D018</accession>
<dbReference type="STRING" id="287099.SAMN05660413_03098"/>
<feature type="domain" description="Histidine kinase" evidence="6">
    <location>
        <begin position="159"/>
        <end position="371"/>
    </location>
</feature>
<dbReference type="SMART" id="SM00387">
    <property type="entry name" value="HATPase_c"/>
    <property type="match status" value="1"/>
</dbReference>
<keyword evidence="9" id="KW-1185">Reference proteome</keyword>
<evidence type="ECO:0000259" key="6">
    <source>
        <dbReference type="PROSITE" id="PS50109"/>
    </source>
</evidence>
<dbReference type="SUPFAM" id="SSF55874">
    <property type="entry name" value="ATPase domain of HSP90 chaperone/DNA topoisomerase II/histidine kinase"/>
    <property type="match status" value="1"/>
</dbReference>
<proteinExistence type="predicted"/>
<protein>
    <recommendedName>
        <fullName evidence="2">histidine kinase</fullName>
        <ecNumber evidence="2">2.7.13.3</ecNumber>
    </recommendedName>
</protein>
<evidence type="ECO:0000256" key="1">
    <source>
        <dbReference type="ARBA" id="ARBA00000085"/>
    </source>
</evidence>
<dbReference type="InterPro" id="IPR036097">
    <property type="entry name" value="HisK_dim/P_sf"/>
</dbReference>
<evidence type="ECO:0000259" key="7">
    <source>
        <dbReference type="PROSITE" id="PS50112"/>
    </source>
</evidence>
<dbReference type="Gene3D" id="1.10.287.130">
    <property type="match status" value="1"/>
</dbReference>
<dbReference type="PANTHER" id="PTHR43304:SF1">
    <property type="entry name" value="PAC DOMAIN-CONTAINING PROTEIN"/>
    <property type="match status" value="1"/>
</dbReference>
<dbReference type="PANTHER" id="PTHR43304">
    <property type="entry name" value="PHYTOCHROME-LIKE PROTEIN CPH1"/>
    <property type="match status" value="1"/>
</dbReference>
<dbReference type="EC" id="2.7.13.3" evidence="2"/>
<dbReference type="InterPro" id="IPR005467">
    <property type="entry name" value="His_kinase_dom"/>
</dbReference>
<dbReference type="InterPro" id="IPR036890">
    <property type="entry name" value="HATPase_C_sf"/>
</dbReference>
<keyword evidence="3" id="KW-0597">Phosphoprotein</keyword>
<dbReference type="OrthoDB" id="5522855at2"/>
<dbReference type="Gene3D" id="3.30.450.20">
    <property type="entry name" value="PAS domain"/>
    <property type="match status" value="1"/>
</dbReference>
<gene>
    <name evidence="8" type="ORF">SAMN05660413_03098</name>
</gene>
<dbReference type="Pfam" id="PF08447">
    <property type="entry name" value="PAS_3"/>
    <property type="match status" value="1"/>
</dbReference>
<comment type="catalytic activity">
    <reaction evidence="1">
        <text>ATP + protein L-histidine = ADP + protein N-phospho-L-histidine.</text>
        <dbReference type="EC" id="2.7.13.3"/>
    </reaction>
</comment>